<dbReference type="AlphaFoldDB" id="A0A1X9PU14"/>
<keyword evidence="2" id="KW-0934">Plastid</keyword>
<keyword evidence="1" id="KW-0472">Membrane</keyword>
<sequence length="169" mass="20185">MVMLYCFYLKPCNARVVVLFNIRVLKKLNTLYSYFILDQQDKTIILTISYIIKSNFIILTLLIISISIIESNINFIVVKIQYRCNKVGLLVVYSCISMIIKYFQYVQYINLEIRVSNLPSFYLHSYYGYQLFNYRNDYYQSPRENALLLSLGKVRSYNYLRCLYLIEAK</sequence>
<proteinExistence type="predicted"/>
<gene>
    <name evidence="2" type="primary">rimI</name>
</gene>
<feature type="transmembrane region" description="Helical" evidence="1">
    <location>
        <begin position="87"/>
        <end position="105"/>
    </location>
</feature>
<protein>
    <submittedName>
        <fullName evidence="2">Ribosomal-protein-alanine acetyltransferase</fullName>
    </submittedName>
</protein>
<keyword evidence="2" id="KW-0808">Transferase</keyword>
<geneLocation type="chloroplast" evidence="2"/>
<accession>A0A1X9PU14</accession>
<dbReference type="EMBL" id="KY709210">
    <property type="protein sequence ID" value="ARO91005.1"/>
    <property type="molecule type" value="Genomic_DNA"/>
</dbReference>
<keyword evidence="2" id="KW-0150">Chloroplast</keyword>
<name>A0A1X9PU14_9RHOD</name>
<organism evidence="2">
    <name type="scientific">Corynoplastis japonica</name>
    <dbReference type="NCBI Taxonomy" id="700918"/>
    <lineage>
        <taxon>Eukaryota</taxon>
        <taxon>Rhodophyta</taxon>
        <taxon>Rhodellophyceae</taxon>
        <taxon>Rhodellales</taxon>
        <taxon>Rhodellaceae</taxon>
        <taxon>Corynoplastis</taxon>
    </lineage>
</organism>
<keyword evidence="1" id="KW-1133">Transmembrane helix</keyword>
<evidence type="ECO:0000313" key="2">
    <source>
        <dbReference type="EMBL" id="ARO91005.1"/>
    </source>
</evidence>
<evidence type="ECO:0000256" key="1">
    <source>
        <dbReference type="SAM" id="Phobius"/>
    </source>
</evidence>
<feature type="transmembrane region" description="Helical" evidence="1">
    <location>
        <begin position="44"/>
        <end position="66"/>
    </location>
</feature>
<reference evidence="2" key="1">
    <citation type="submission" date="2017-03" db="EMBL/GenBank/DDBJ databases">
        <title>The new red algal subphylum Proteorhodophytina comprises the largest and most divergent plastid genomes known.</title>
        <authorList>
            <person name="Munoz-Gomez S.A."/>
            <person name="Mejia-Franco F.G."/>
            <person name="Durnin K."/>
            <person name="Morgan C."/>
            <person name="Grisdale C.J."/>
            <person name="Archibald J.M."/>
            <person name="Slamovits C.H."/>
        </authorList>
    </citation>
    <scope>NUCLEOTIDE SEQUENCE</scope>
    <source>
        <strain evidence="2">NIES-2662</strain>
    </source>
</reference>
<dbReference type="GO" id="GO:0016740">
    <property type="term" value="F:transferase activity"/>
    <property type="evidence" value="ECO:0007669"/>
    <property type="project" value="UniProtKB-KW"/>
</dbReference>
<keyword evidence="1" id="KW-0812">Transmembrane</keyword>